<organism evidence="9 10">
    <name type="scientific">Mycobacterium colombiense</name>
    <dbReference type="NCBI Taxonomy" id="339268"/>
    <lineage>
        <taxon>Bacteria</taxon>
        <taxon>Bacillati</taxon>
        <taxon>Actinomycetota</taxon>
        <taxon>Actinomycetes</taxon>
        <taxon>Mycobacteriales</taxon>
        <taxon>Mycobacteriaceae</taxon>
        <taxon>Mycobacterium</taxon>
        <taxon>Mycobacterium avium complex (MAC)</taxon>
    </lineage>
</organism>
<feature type="transmembrane region" description="Helical" evidence="7">
    <location>
        <begin position="875"/>
        <end position="893"/>
    </location>
</feature>
<feature type="transmembrane region" description="Helical" evidence="7">
    <location>
        <begin position="379"/>
        <end position="401"/>
    </location>
</feature>
<dbReference type="EMBL" id="LZJS01000015">
    <property type="protein sequence ID" value="OBH66126.1"/>
    <property type="molecule type" value="Genomic_DNA"/>
</dbReference>
<name>A0A1A2SPS7_9MYCO</name>
<dbReference type="Proteomes" id="UP000093861">
    <property type="component" value="Unassembled WGS sequence"/>
</dbReference>
<comment type="subcellular location">
    <subcellularLocation>
        <location evidence="1">Cell membrane</location>
        <topology evidence="1">Multi-pass membrane protein</topology>
    </subcellularLocation>
</comment>
<feature type="transmembrane region" description="Helical" evidence="7">
    <location>
        <begin position="300"/>
        <end position="323"/>
    </location>
</feature>
<dbReference type="InterPro" id="IPR004869">
    <property type="entry name" value="MMPL_dom"/>
</dbReference>
<feature type="transmembrane region" description="Helical" evidence="7">
    <location>
        <begin position="224"/>
        <end position="249"/>
    </location>
</feature>
<feature type="transmembrane region" description="Helical" evidence="7">
    <location>
        <begin position="768"/>
        <end position="788"/>
    </location>
</feature>
<feature type="transmembrane region" description="Helical" evidence="7">
    <location>
        <begin position="826"/>
        <end position="848"/>
    </location>
</feature>
<gene>
    <name evidence="9" type="ORF">A5685_17930</name>
</gene>
<evidence type="ECO:0000256" key="6">
    <source>
        <dbReference type="ARBA" id="ARBA00023136"/>
    </source>
</evidence>
<sequence length="965" mass="104954">MSAPPQLETIQPAARPRIARIIHRLAVPIILGWLGIAVVLSVAVPSLDKVEAENAVSLSPLGAPSFKAMERLGQDFHETNSGALAMILLEGQQQLGDEAHRYYDRLVQRLEDDHAHVQHVQNFWGDPLTRGAAQSQDGKAAYVQVNLNGNQGAAAGDASVAAVRKIVQEASPPAGLKVYVTGPAPIIADMNIAGQQSIMLVTLVSLGVIFLTLLLVYRSIVTVILLLLIVGLELQIARGMVALIGHLGLVGLTTFAVNLLVAAVIATGTDYGIFFVGRYQEARYAGESREEAFYTTFNGVAKVVLASGLTIAGAVLCLSFTRLPFFQPLGIPCAVGISIAVLVAITLGPALLAAGARFGLFDPRRALSTRRWRRIGTAIVRWPAPILIASLAVSLIGLLTLPNYKPSYDDQKFIPARIPANVGYAAAARHFPGQRMSMPEILLIETDHDLRNPTDMLVINKLAKGVLAVPGIATVQTVTRPEGTPLQHTTIPWIISMGQASQMQNMAFQKDRMNDMLTQANELGKMIGLMQHMLDLMRELVATTHHMVGTTHEMQDITSDLRDHISDFEDFWRPIRSYFYWEKHCYDIPICFSLRSIFDTLDGVDLISDKLSDLVKDLDQLDAILPQLVMQIPPMIETMSGMRTMMLTMHSTMSGVMGQMDSSAKDPSAMGQAFDASKNDDSFYLPPGIINGSESFKRIEKVFMSPDGKDVRLLISQRGDPSTPEGLSRVEQIKTAAEESLKGTPLENAKIYLTGTAAITKDLVDGSMFDLLIAGVSAICLIFIIMLIMTRSFIAAMVIVGTVLLSLGASFGLSVLVWQYLLHMQLHWSVLSTSVIVLLAVGSDYNLLLVSRMKEELAAGIHTGIIRAMAGTGKVVTNAGLVFAFTMASMGVSELRSIGQVGTTIGIGLIFDTLIVRAFMTPSVAALLGRWFWWPQLVRPRPASTMLRHTGPRPLVRSLLLKQPQ</sequence>
<evidence type="ECO:0000256" key="3">
    <source>
        <dbReference type="ARBA" id="ARBA00022475"/>
    </source>
</evidence>
<dbReference type="Pfam" id="PF03176">
    <property type="entry name" value="MMPL"/>
    <property type="match status" value="2"/>
</dbReference>
<keyword evidence="5 7" id="KW-1133">Transmembrane helix</keyword>
<evidence type="ECO:0000256" key="2">
    <source>
        <dbReference type="ARBA" id="ARBA00010157"/>
    </source>
</evidence>
<feature type="transmembrane region" description="Helical" evidence="7">
    <location>
        <begin position="795"/>
        <end position="820"/>
    </location>
</feature>
<evidence type="ECO:0000259" key="8">
    <source>
        <dbReference type="Pfam" id="PF03176"/>
    </source>
</evidence>
<evidence type="ECO:0000256" key="4">
    <source>
        <dbReference type="ARBA" id="ARBA00022692"/>
    </source>
</evidence>
<comment type="similarity">
    <text evidence="2">Belongs to the resistance-nodulation-cell division (RND) (TC 2.A.6) family. MmpL subfamily.</text>
</comment>
<evidence type="ECO:0000256" key="7">
    <source>
        <dbReference type="SAM" id="Phobius"/>
    </source>
</evidence>
<feature type="domain" description="Membrane transport protein MMPL" evidence="8">
    <location>
        <begin position="58"/>
        <end position="386"/>
    </location>
</feature>
<dbReference type="PANTHER" id="PTHR33406">
    <property type="entry name" value="MEMBRANE PROTEIN MJ1562-RELATED"/>
    <property type="match status" value="1"/>
</dbReference>
<evidence type="ECO:0000313" key="9">
    <source>
        <dbReference type="EMBL" id="OBH66126.1"/>
    </source>
</evidence>
<dbReference type="NCBIfam" id="TIGR00833">
    <property type="entry name" value="actII"/>
    <property type="match status" value="1"/>
</dbReference>
<dbReference type="RefSeq" id="WP_064950120.1">
    <property type="nucleotide sequence ID" value="NZ_LZJS01000015.1"/>
</dbReference>
<feature type="transmembrane region" description="Helical" evidence="7">
    <location>
        <begin position="905"/>
        <end position="933"/>
    </location>
</feature>
<keyword evidence="4 7" id="KW-0812">Transmembrane</keyword>
<dbReference type="PANTHER" id="PTHR33406:SF6">
    <property type="entry name" value="MEMBRANE PROTEIN YDGH-RELATED"/>
    <property type="match status" value="1"/>
</dbReference>
<dbReference type="Gene3D" id="1.20.1640.10">
    <property type="entry name" value="Multidrug efflux transporter AcrB transmembrane domain"/>
    <property type="match status" value="2"/>
</dbReference>
<dbReference type="AlphaFoldDB" id="A0A1A2SPS7"/>
<feature type="transmembrane region" description="Helical" evidence="7">
    <location>
        <begin position="329"/>
        <end position="358"/>
    </location>
</feature>
<protein>
    <recommendedName>
        <fullName evidence="8">Membrane transport protein MMPL domain-containing protein</fullName>
    </recommendedName>
</protein>
<dbReference type="InterPro" id="IPR050545">
    <property type="entry name" value="Mycobact_MmpL"/>
</dbReference>
<dbReference type="InterPro" id="IPR004707">
    <property type="entry name" value="MmpL_fam"/>
</dbReference>
<dbReference type="SUPFAM" id="SSF82866">
    <property type="entry name" value="Multidrug efflux transporter AcrB transmembrane domain"/>
    <property type="match status" value="2"/>
</dbReference>
<evidence type="ECO:0000256" key="1">
    <source>
        <dbReference type="ARBA" id="ARBA00004651"/>
    </source>
</evidence>
<feature type="domain" description="Membrane transport protein MMPL" evidence="8">
    <location>
        <begin position="608"/>
        <end position="944"/>
    </location>
</feature>
<comment type="caution">
    <text evidence="9">The sequence shown here is derived from an EMBL/GenBank/DDBJ whole genome shotgun (WGS) entry which is preliminary data.</text>
</comment>
<keyword evidence="6 7" id="KW-0472">Membrane</keyword>
<dbReference type="GO" id="GO:0005886">
    <property type="term" value="C:plasma membrane"/>
    <property type="evidence" value="ECO:0007669"/>
    <property type="project" value="UniProtKB-SubCell"/>
</dbReference>
<keyword evidence="3" id="KW-1003">Cell membrane</keyword>
<dbReference type="FunFam" id="1.20.1640.10:FF:000018">
    <property type="entry name" value="Transmembrane transport protein MmpL10"/>
    <property type="match status" value="1"/>
</dbReference>
<feature type="transmembrane region" description="Helical" evidence="7">
    <location>
        <begin position="255"/>
        <end position="279"/>
    </location>
</feature>
<dbReference type="FunFam" id="1.20.1640.10:FF:000020">
    <property type="entry name" value="Transmembrane transport protein MmpL10"/>
    <property type="match status" value="1"/>
</dbReference>
<feature type="transmembrane region" description="Helical" evidence="7">
    <location>
        <begin position="198"/>
        <end position="217"/>
    </location>
</feature>
<evidence type="ECO:0000313" key="10">
    <source>
        <dbReference type="Proteomes" id="UP000093861"/>
    </source>
</evidence>
<proteinExistence type="inferred from homology"/>
<accession>A0A1A2SPS7</accession>
<evidence type="ECO:0000256" key="5">
    <source>
        <dbReference type="ARBA" id="ARBA00022989"/>
    </source>
</evidence>
<reference evidence="9 10" key="1">
    <citation type="submission" date="2016-06" db="EMBL/GenBank/DDBJ databases">
        <authorList>
            <person name="Kjaerup R.B."/>
            <person name="Dalgaard T.S."/>
            <person name="Juul-Madsen H.R."/>
        </authorList>
    </citation>
    <scope>NUCLEOTIDE SEQUENCE [LARGE SCALE GENOMIC DNA]</scope>
    <source>
        <strain evidence="9 10">E2464</strain>
    </source>
</reference>
<feature type="transmembrane region" description="Helical" evidence="7">
    <location>
        <begin position="25"/>
        <end position="44"/>
    </location>
</feature>